<sequence length="623" mass="68129">MPRNYQTLADYAAIGIAPLLIWWMLNSLANFLMIVLYHGNYSWHVSWILMCYTMGATALARLTIEESRERASIYAVVLGAATFYVLIRYVQDPVFLLAVILTIGYLADRIVHDCTIIDDGVDSSGQGLVDSARKWFQSRSPHMSTTDASASGWQPRKPRKTAGHQPGRTVLYLAVGALPLFGIGQFFLDNFPGSWERAKWMLTLYLFTSLSLLVVTSFLNLRRYLRQRSTEMSLQVTVAWLAGGVGMILLILLVAYIAPMPGQTLVAWRMPDFLSDANLTKATRWGFGEDGADLADENAPATGDPRAGVQKPDGAPQIDSKDQADAEPGGETGNRKDGPAGKEKGGNKPAQDSQTPDKSGKSEAAEKSSDAGESTPSQQPESPDKSSDPSQSDRHQTSDDPGQKQSDPAQPPSSNQDESPPSNEPTTETKSDEATADQVKSPPAEADDSNPANSAPPPKPTANLGGALSGLLKFVLFFTLLLVIAVYVYRYRDAWLAWLHAWLNGRDNIDPATPRRRKQRAEGPPARPFSSFANPVGTAEAGQVVVVTFQALEAWGREQGVQRGDDETPSEYVRRLVGKFPSMKQPAWRVVDAYNRVVYGRTAANRNDVTAASSVWQIMRPQL</sequence>
<feature type="compositionally biased region" description="Basic and acidic residues" evidence="1">
    <location>
        <begin position="333"/>
        <end position="346"/>
    </location>
</feature>
<dbReference type="RefSeq" id="WP_146409991.1">
    <property type="nucleotide sequence ID" value="NZ_SJPU01000010.1"/>
</dbReference>
<dbReference type="EMBL" id="SJPU01000010">
    <property type="protein sequence ID" value="TWU08604.1"/>
    <property type="molecule type" value="Genomic_DNA"/>
</dbReference>
<keyword evidence="2" id="KW-0812">Transmembrane</keyword>
<accession>A0A5C6BDU6</accession>
<evidence type="ECO:0000259" key="3">
    <source>
        <dbReference type="Pfam" id="PF13559"/>
    </source>
</evidence>
<keyword evidence="5" id="KW-1185">Reference proteome</keyword>
<dbReference type="OrthoDB" id="289048at2"/>
<feature type="domain" description="Protein-glutamine gamma-glutamyltransferase-like C-terminal" evidence="3">
    <location>
        <begin position="549"/>
        <end position="616"/>
    </location>
</feature>
<feature type="transmembrane region" description="Helical" evidence="2">
    <location>
        <begin position="93"/>
        <end position="111"/>
    </location>
</feature>
<evidence type="ECO:0000313" key="4">
    <source>
        <dbReference type="EMBL" id="TWU08604.1"/>
    </source>
</evidence>
<name>A0A5C6BDU6_9BACT</name>
<feature type="transmembrane region" description="Helical" evidence="2">
    <location>
        <begin position="71"/>
        <end position="87"/>
    </location>
</feature>
<dbReference type="Proteomes" id="UP000319908">
    <property type="component" value="Unassembled WGS sequence"/>
</dbReference>
<keyword evidence="2" id="KW-0472">Membrane</keyword>
<feature type="compositionally biased region" description="Polar residues" evidence="1">
    <location>
        <begin position="403"/>
        <end position="426"/>
    </location>
</feature>
<feature type="compositionally biased region" description="Basic and acidic residues" evidence="1">
    <location>
        <begin position="382"/>
        <end position="402"/>
    </location>
</feature>
<feature type="compositionally biased region" description="Low complexity" evidence="1">
    <location>
        <begin position="371"/>
        <end position="381"/>
    </location>
</feature>
<gene>
    <name evidence="4" type="ORF">Poly21_55730</name>
</gene>
<evidence type="ECO:0000256" key="1">
    <source>
        <dbReference type="SAM" id="MobiDB-lite"/>
    </source>
</evidence>
<feature type="transmembrane region" description="Helical" evidence="2">
    <location>
        <begin position="12"/>
        <end position="37"/>
    </location>
</feature>
<feature type="compositionally biased region" description="Basic and acidic residues" evidence="1">
    <location>
        <begin position="358"/>
        <end position="370"/>
    </location>
</feature>
<reference evidence="4 5" key="1">
    <citation type="journal article" date="2020" name="Antonie Van Leeuwenhoek">
        <title>Rhodopirellula heiligendammensis sp. nov., Rhodopirellula pilleata sp. nov., and Rhodopirellula solitaria sp. nov. isolated from natural or artificial marine surfaces in Northern Germany and California, USA, and emended description of the genus Rhodopirellula.</title>
        <authorList>
            <person name="Kallscheuer N."/>
            <person name="Wiegand S."/>
            <person name="Jogler M."/>
            <person name="Boedeker C."/>
            <person name="Peeters S.H."/>
            <person name="Rast P."/>
            <person name="Heuer A."/>
            <person name="Jetten M.S.M."/>
            <person name="Rohde M."/>
            <person name="Jogler C."/>
        </authorList>
    </citation>
    <scope>NUCLEOTIDE SEQUENCE [LARGE SCALE GENOMIC DNA]</scope>
    <source>
        <strain evidence="4 5">Poly21</strain>
    </source>
</reference>
<feature type="region of interest" description="Disordered" evidence="1">
    <location>
        <begin position="290"/>
        <end position="461"/>
    </location>
</feature>
<keyword evidence="2" id="KW-1133">Transmembrane helix</keyword>
<comment type="caution">
    <text evidence="4">The sequence shown here is derived from an EMBL/GenBank/DDBJ whole genome shotgun (WGS) entry which is preliminary data.</text>
</comment>
<feature type="transmembrane region" description="Helical" evidence="2">
    <location>
        <begin position="233"/>
        <end position="258"/>
    </location>
</feature>
<evidence type="ECO:0000313" key="5">
    <source>
        <dbReference type="Proteomes" id="UP000319908"/>
    </source>
</evidence>
<feature type="transmembrane region" description="Helical" evidence="2">
    <location>
        <begin position="43"/>
        <end position="64"/>
    </location>
</feature>
<dbReference type="AlphaFoldDB" id="A0A5C6BDU6"/>
<feature type="transmembrane region" description="Helical" evidence="2">
    <location>
        <begin position="200"/>
        <end position="221"/>
    </location>
</feature>
<feature type="transmembrane region" description="Helical" evidence="2">
    <location>
        <begin position="464"/>
        <end position="489"/>
    </location>
</feature>
<organism evidence="4 5">
    <name type="scientific">Allorhodopirellula heiligendammensis</name>
    <dbReference type="NCBI Taxonomy" id="2714739"/>
    <lineage>
        <taxon>Bacteria</taxon>
        <taxon>Pseudomonadati</taxon>
        <taxon>Planctomycetota</taxon>
        <taxon>Planctomycetia</taxon>
        <taxon>Pirellulales</taxon>
        <taxon>Pirellulaceae</taxon>
        <taxon>Allorhodopirellula</taxon>
    </lineage>
</organism>
<feature type="region of interest" description="Disordered" evidence="1">
    <location>
        <begin position="508"/>
        <end position="533"/>
    </location>
</feature>
<proteinExistence type="predicted"/>
<dbReference type="Pfam" id="PF13559">
    <property type="entry name" value="DUF4129"/>
    <property type="match status" value="1"/>
</dbReference>
<dbReference type="InterPro" id="IPR025403">
    <property type="entry name" value="TgpA-like_C"/>
</dbReference>
<feature type="compositionally biased region" description="Polar residues" evidence="1">
    <location>
        <begin position="139"/>
        <end position="152"/>
    </location>
</feature>
<feature type="region of interest" description="Disordered" evidence="1">
    <location>
        <begin position="139"/>
        <end position="164"/>
    </location>
</feature>
<feature type="transmembrane region" description="Helical" evidence="2">
    <location>
        <begin position="169"/>
        <end position="188"/>
    </location>
</feature>
<protein>
    <recommendedName>
        <fullName evidence="3">Protein-glutamine gamma-glutamyltransferase-like C-terminal domain-containing protein</fullName>
    </recommendedName>
</protein>
<evidence type="ECO:0000256" key="2">
    <source>
        <dbReference type="SAM" id="Phobius"/>
    </source>
</evidence>